<dbReference type="InterPro" id="IPR016181">
    <property type="entry name" value="Acyl_CoA_acyltransferase"/>
</dbReference>
<proteinExistence type="predicted"/>
<evidence type="ECO:0000313" key="3">
    <source>
        <dbReference type="Proteomes" id="UP000051221"/>
    </source>
</evidence>
<dbReference type="Pfam" id="PF00583">
    <property type="entry name" value="Acetyltransf_1"/>
    <property type="match status" value="1"/>
</dbReference>
<sequence length="176" mass="20434">MEIKVAEYSDFERIAHLHALSWQINYANILDKDYLDNEALQDRLLIWQTRLTNPPFNQHILLIEDEGVLCGFICAFGNHDFEKGTIIESLHMAPQYRGRGLGRLLVKEMAVWIERYFPDHGVYLEVLEQNQQAIDFYDHIGGELLTEKMWHAPGGGEVPERVYSWKTPKALMTAMD</sequence>
<dbReference type="InterPro" id="IPR000182">
    <property type="entry name" value="GNAT_dom"/>
</dbReference>
<dbReference type="InParanoid" id="A0A0Q2SIP4"/>
<dbReference type="GeneID" id="50536802"/>
<organism evidence="2 3">
    <name type="scientific">Vibrio furnissii</name>
    <dbReference type="NCBI Taxonomy" id="29494"/>
    <lineage>
        <taxon>Bacteria</taxon>
        <taxon>Pseudomonadati</taxon>
        <taxon>Pseudomonadota</taxon>
        <taxon>Gammaproteobacteria</taxon>
        <taxon>Vibrionales</taxon>
        <taxon>Vibrionaceae</taxon>
        <taxon>Vibrio</taxon>
    </lineage>
</organism>
<dbReference type="EMBL" id="LKHS01000002">
    <property type="protein sequence ID" value="KQH87515.1"/>
    <property type="molecule type" value="Genomic_DNA"/>
</dbReference>
<dbReference type="CDD" id="cd04301">
    <property type="entry name" value="NAT_SF"/>
    <property type="match status" value="1"/>
</dbReference>
<dbReference type="RefSeq" id="WP_004728232.1">
    <property type="nucleotide sequence ID" value="NZ_CABLCD010000014.1"/>
</dbReference>
<feature type="domain" description="N-acetyltransferase" evidence="1">
    <location>
        <begin position="1"/>
        <end position="169"/>
    </location>
</feature>
<dbReference type="AlphaFoldDB" id="A0A0Q2SIP4"/>
<reference evidence="2 3" key="1">
    <citation type="submission" date="2015-08" db="EMBL/GenBank/DDBJ databases">
        <title>Antibacterial properties of a collection of Vibrionaceae strains.</title>
        <authorList>
            <person name="Giubergia S."/>
        </authorList>
    </citation>
    <scope>NUCLEOTIDE SEQUENCE [LARGE SCALE GENOMIC DNA]</scope>
    <source>
        <strain evidence="2 3">S0821</strain>
    </source>
</reference>
<accession>A0A0Q2SIP4</accession>
<evidence type="ECO:0000313" key="2">
    <source>
        <dbReference type="EMBL" id="KQH87515.1"/>
    </source>
</evidence>
<keyword evidence="2" id="KW-0808">Transferase</keyword>
<dbReference type="Proteomes" id="UP000051221">
    <property type="component" value="Unassembled WGS sequence"/>
</dbReference>
<dbReference type="GO" id="GO:0016747">
    <property type="term" value="F:acyltransferase activity, transferring groups other than amino-acyl groups"/>
    <property type="evidence" value="ECO:0007669"/>
    <property type="project" value="InterPro"/>
</dbReference>
<dbReference type="OMA" id="CAFGNHD"/>
<name>A0A0Q2SIP4_VIBFU</name>
<protein>
    <submittedName>
        <fullName evidence="2">Histone acetyltransferase</fullName>
    </submittedName>
</protein>
<keyword evidence="3" id="KW-1185">Reference proteome</keyword>
<gene>
    <name evidence="2" type="ORF">AMR76_02685</name>
</gene>
<dbReference type="PROSITE" id="PS51186">
    <property type="entry name" value="GNAT"/>
    <property type="match status" value="1"/>
</dbReference>
<dbReference type="OrthoDB" id="5292888at2"/>
<dbReference type="Gene3D" id="3.40.630.30">
    <property type="match status" value="1"/>
</dbReference>
<comment type="caution">
    <text evidence="2">The sequence shown here is derived from an EMBL/GenBank/DDBJ whole genome shotgun (WGS) entry which is preliminary data.</text>
</comment>
<dbReference type="SUPFAM" id="SSF55729">
    <property type="entry name" value="Acyl-CoA N-acyltransferases (Nat)"/>
    <property type="match status" value="1"/>
</dbReference>
<evidence type="ECO:0000259" key="1">
    <source>
        <dbReference type="PROSITE" id="PS51186"/>
    </source>
</evidence>